<comment type="caution">
    <text evidence="4">The sequence shown here is derived from an EMBL/GenBank/DDBJ whole genome shotgun (WGS) entry which is preliminary data.</text>
</comment>
<sequence>MLRSLLGLCILWFLPLNAPAVHLTDGILSRYRLDGWQAEQGLPSTAVQVVLQARNGTLWVGTGTGLARFDGLQFRLEQDLDAPALSRRPIFGLMEDRNGRIWVGHGAGASRWNGRRWETLLDADQIKGRRVWSFVQAPDGSVWGASEAGLLHWTGDRLRHITPADGLPVERLRTLALDRDGTLWIGSTGAGLLRLREGRFESVPRFPHTEVRHLLADPEGGVWAATPGAGLVRVHPDGQWQRYDVDDGLPTDQLTSLARDREGNLWIGTWGAGVTRWREGQFQSLTTESGLGGDQVWTVHADPEGSLWMGSWNGGLNRLRPRSFPILGKPEGLAGDNVRSVLQARDGSLWVNTSGGGVSRLQGQRIQTLGLREGLPTLELSTLYEDADGAIWMGSYTAGLARWMAGRMERFGTAAGLPHVDVRSLLRDRQGTLWVGTRAGLARGVGPRFEAVHDAQAPQEGVVAMLEAQDGTLWFATTGDGLVRYRDGRFSRLTREDGLPSNWILALHEDADGALWIGSNGEGLARLKNDQIRVARVSDGLWDGLAQVFLPDAHDRLWMTCNRGFYWVQRRELNDFLDGKLARVPSTGYGVGEALRATTFAGGLQSAGARDAHGRLWLPSLKGLVRVDPEHLPRLGLPPAVRLEAISLGGQAQPLQSVFTVPAGATPPLTLRFAAATVQHAERVRFRYRMEGMTPGWVDLGPQREASFPVLPHGQYRLHVAASLDGETWQESTDLVRVTVAPRFFERRDVQALGGVLGLALLALGVQFRTRQLRQRQRDMERVVAEKTEALRRANEHLEQLSFSDALTGLSNRRWFDEQLAREWRRCARAREPLALVLADIDAFKAYNDSVGHAAGDDCLRAVSRVIQQHSGRAADCAARYGGEEFVLLLPGLDLPAARAAAEHLRAACQAQSLPHPASPVGPVVTLSLGVAACIPDPHVDPLTLFNAADTALYQAKQSGRNQVA</sequence>
<name>A0A931NDE1_9BURK</name>
<dbReference type="InterPro" id="IPR013783">
    <property type="entry name" value="Ig-like_fold"/>
</dbReference>
<dbReference type="InterPro" id="IPR043128">
    <property type="entry name" value="Rev_trsase/Diguanyl_cyclase"/>
</dbReference>
<accession>A0A931NDE1</accession>
<dbReference type="NCBIfam" id="TIGR00254">
    <property type="entry name" value="GGDEF"/>
    <property type="match status" value="1"/>
</dbReference>
<dbReference type="InterPro" id="IPR011041">
    <property type="entry name" value="Quinoprot_gluc/sorb_DH_b-prop"/>
</dbReference>
<dbReference type="GO" id="GO:0005886">
    <property type="term" value="C:plasma membrane"/>
    <property type="evidence" value="ECO:0007669"/>
    <property type="project" value="TreeGrafter"/>
</dbReference>
<dbReference type="SMART" id="SM00267">
    <property type="entry name" value="GGDEF"/>
    <property type="match status" value="1"/>
</dbReference>
<dbReference type="GO" id="GO:0052621">
    <property type="term" value="F:diguanylate cyclase activity"/>
    <property type="evidence" value="ECO:0007669"/>
    <property type="project" value="UniProtKB-EC"/>
</dbReference>
<dbReference type="Gene3D" id="3.30.70.270">
    <property type="match status" value="1"/>
</dbReference>
<dbReference type="Proteomes" id="UP000620139">
    <property type="component" value="Unassembled WGS sequence"/>
</dbReference>
<dbReference type="PROSITE" id="PS50887">
    <property type="entry name" value="GGDEF"/>
    <property type="match status" value="1"/>
</dbReference>
<dbReference type="PANTHER" id="PTHR45138">
    <property type="entry name" value="REGULATORY COMPONENTS OF SENSORY TRANSDUCTION SYSTEM"/>
    <property type="match status" value="1"/>
</dbReference>
<evidence type="ECO:0000256" key="1">
    <source>
        <dbReference type="ARBA" id="ARBA00012528"/>
    </source>
</evidence>
<evidence type="ECO:0000313" key="5">
    <source>
        <dbReference type="Proteomes" id="UP000620139"/>
    </source>
</evidence>
<dbReference type="Pfam" id="PF07495">
    <property type="entry name" value="Y_Y_Y"/>
    <property type="match status" value="1"/>
</dbReference>
<keyword evidence="5" id="KW-1185">Reference proteome</keyword>
<dbReference type="GO" id="GO:1902201">
    <property type="term" value="P:negative regulation of bacterial-type flagellum-dependent cell motility"/>
    <property type="evidence" value="ECO:0007669"/>
    <property type="project" value="TreeGrafter"/>
</dbReference>
<protein>
    <recommendedName>
        <fullName evidence="1">diguanylate cyclase</fullName>
        <ecNumber evidence="1">2.7.7.65</ecNumber>
    </recommendedName>
</protein>
<dbReference type="AlphaFoldDB" id="A0A931NDE1"/>
<evidence type="ECO:0000256" key="2">
    <source>
        <dbReference type="ARBA" id="ARBA00034247"/>
    </source>
</evidence>
<dbReference type="RefSeq" id="WP_198099712.1">
    <property type="nucleotide sequence ID" value="NZ_JAEDAL010000001.1"/>
</dbReference>
<dbReference type="SUPFAM" id="SSF63829">
    <property type="entry name" value="Calcium-dependent phosphotriesterase"/>
    <property type="match status" value="1"/>
</dbReference>
<evidence type="ECO:0000259" key="3">
    <source>
        <dbReference type="PROSITE" id="PS50887"/>
    </source>
</evidence>
<dbReference type="SUPFAM" id="SSF50952">
    <property type="entry name" value="Soluble quinoprotein glucose dehydrogenase"/>
    <property type="match status" value="1"/>
</dbReference>
<dbReference type="Pfam" id="PF00990">
    <property type="entry name" value="GGDEF"/>
    <property type="match status" value="1"/>
</dbReference>
<evidence type="ECO:0000313" key="4">
    <source>
        <dbReference type="EMBL" id="MBH9552140.1"/>
    </source>
</evidence>
<dbReference type="EMBL" id="JAEDAL010000001">
    <property type="protein sequence ID" value="MBH9552140.1"/>
    <property type="molecule type" value="Genomic_DNA"/>
</dbReference>
<dbReference type="InterPro" id="IPR000160">
    <property type="entry name" value="GGDEF_dom"/>
</dbReference>
<dbReference type="FunFam" id="3.30.70.270:FF:000001">
    <property type="entry name" value="Diguanylate cyclase domain protein"/>
    <property type="match status" value="1"/>
</dbReference>
<dbReference type="Pfam" id="PF07494">
    <property type="entry name" value="Reg_prop"/>
    <property type="match status" value="5"/>
</dbReference>
<dbReference type="Gene3D" id="2.60.40.10">
    <property type="entry name" value="Immunoglobulins"/>
    <property type="match status" value="1"/>
</dbReference>
<dbReference type="SUPFAM" id="SSF55073">
    <property type="entry name" value="Nucleotide cyclase"/>
    <property type="match status" value="1"/>
</dbReference>
<dbReference type="InterPro" id="IPR015943">
    <property type="entry name" value="WD40/YVTN_repeat-like_dom_sf"/>
</dbReference>
<feature type="domain" description="GGDEF" evidence="3">
    <location>
        <begin position="832"/>
        <end position="965"/>
    </location>
</feature>
<dbReference type="PANTHER" id="PTHR45138:SF9">
    <property type="entry name" value="DIGUANYLATE CYCLASE DGCM-RELATED"/>
    <property type="match status" value="1"/>
</dbReference>
<organism evidence="4 5">
    <name type="scientific">Inhella gelatinilytica</name>
    <dbReference type="NCBI Taxonomy" id="2795030"/>
    <lineage>
        <taxon>Bacteria</taxon>
        <taxon>Pseudomonadati</taxon>
        <taxon>Pseudomonadota</taxon>
        <taxon>Betaproteobacteria</taxon>
        <taxon>Burkholderiales</taxon>
        <taxon>Sphaerotilaceae</taxon>
        <taxon>Inhella</taxon>
    </lineage>
</organism>
<dbReference type="InterPro" id="IPR011123">
    <property type="entry name" value="Y_Y_Y"/>
</dbReference>
<dbReference type="InterPro" id="IPR029787">
    <property type="entry name" value="Nucleotide_cyclase"/>
</dbReference>
<dbReference type="GO" id="GO:0043709">
    <property type="term" value="P:cell adhesion involved in single-species biofilm formation"/>
    <property type="evidence" value="ECO:0007669"/>
    <property type="project" value="TreeGrafter"/>
</dbReference>
<dbReference type="Gene3D" id="2.130.10.10">
    <property type="entry name" value="YVTN repeat-like/Quinoprotein amine dehydrogenase"/>
    <property type="match status" value="3"/>
</dbReference>
<gene>
    <name evidence="4" type="ORF">I7X43_04670</name>
</gene>
<dbReference type="CDD" id="cd01949">
    <property type="entry name" value="GGDEF"/>
    <property type="match status" value="1"/>
</dbReference>
<dbReference type="InterPro" id="IPR011110">
    <property type="entry name" value="Reg_prop"/>
</dbReference>
<dbReference type="EC" id="2.7.7.65" evidence="1"/>
<proteinExistence type="predicted"/>
<reference evidence="4" key="1">
    <citation type="submission" date="2020-12" db="EMBL/GenBank/DDBJ databases">
        <title>The genome sequence of Inhella sp. 4Y17.</title>
        <authorList>
            <person name="Liu Y."/>
        </authorList>
    </citation>
    <scope>NUCLEOTIDE SEQUENCE</scope>
    <source>
        <strain evidence="4">4Y10</strain>
    </source>
</reference>
<comment type="catalytic activity">
    <reaction evidence="2">
        <text>2 GTP = 3',3'-c-di-GMP + 2 diphosphate</text>
        <dbReference type="Rhea" id="RHEA:24898"/>
        <dbReference type="ChEBI" id="CHEBI:33019"/>
        <dbReference type="ChEBI" id="CHEBI:37565"/>
        <dbReference type="ChEBI" id="CHEBI:58805"/>
        <dbReference type="EC" id="2.7.7.65"/>
    </reaction>
</comment>
<dbReference type="InterPro" id="IPR050469">
    <property type="entry name" value="Diguanylate_Cyclase"/>
</dbReference>